<organism evidence="1 2">
    <name type="scientific">Microbacterium esteraromaticum</name>
    <dbReference type="NCBI Taxonomy" id="57043"/>
    <lineage>
        <taxon>Bacteria</taxon>
        <taxon>Bacillati</taxon>
        <taxon>Actinomycetota</taxon>
        <taxon>Actinomycetes</taxon>
        <taxon>Micrococcales</taxon>
        <taxon>Microbacteriaceae</taxon>
        <taxon>Microbacterium</taxon>
    </lineage>
</organism>
<gene>
    <name evidence="1" type="ORF">FM104_09315</name>
</gene>
<evidence type="ECO:0000313" key="2">
    <source>
        <dbReference type="Proteomes" id="UP000196320"/>
    </source>
</evidence>
<reference evidence="1 2" key="1">
    <citation type="submission" date="2017-02" db="EMBL/GenBank/DDBJ databases">
        <authorList>
            <person name="Peterson S.W."/>
        </authorList>
    </citation>
    <scope>NUCLEOTIDE SEQUENCE [LARGE SCALE GENOMIC DNA]</scope>
    <source>
        <strain evidence="1 2">B Mb 05.01</strain>
    </source>
</reference>
<sequence>MTLEGEGAATGVRELLEVDLAARLGYVAYDTRVDMPKIFTGSAATTIAKRLRKMGLSELAGSKSFLVDKDSRLLAGELERAEQWGNELADVVVVLHDAERQES</sequence>
<proteinExistence type="predicted"/>
<keyword evidence="2" id="KW-1185">Reference proteome</keyword>
<dbReference type="Proteomes" id="UP000196320">
    <property type="component" value="Unassembled WGS sequence"/>
</dbReference>
<evidence type="ECO:0000313" key="1">
    <source>
        <dbReference type="EMBL" id="SJN36609.1"/>
    </source>
</evidence>
<protein>
    <submittedName>
        <fullName evidence="1">Uncharacterized protein</fullName>
    </submittedName>
</protein>
<name>A0A1R4JXA9_9MICO</name>
<accession>A0A1R4JXA9</accession>
<dbReference type="EMBL" id="FUKO01000021">
    <property type="protein sequence ID" value="SJN36609.1"/>
    <property type="molecule type" value="Genomic_DNA"/>
</dbReference>
<dbReference type="AlphaFoldDB" id="A0A1R4JXA9"/>